<dbReference type="GO" id="GO:0050660">
    <property type="term" value="F:flavin adenine dinucleotide binding"/>
    <property type="evidence" value="ECO:0007669"/>
    <property type="project" value="TreeGrafter"/>
</dbReference>
<dbReference type="Gene3D" id="3.50.50.60">
    <property type="entry name" value="FAD/NAD(P)-binding domain"/>
    <property type="match status" value="1"/>
</dbReference>
<protein>
    <submittedName>
        <fullName evidence="2">Putative oxidoreductase CzcO</fullName>
        <ecNumber evidence="2">1.-.-.-</ecNumber>
    </submittedName>
</protein>
<dbReference type="EMBL" id="CP015079">
    <property type="protein sequence ID" value="ANH39116.1"/>
    <property type="molecule type" value="Genomic_DNA"/>
</dbReference>
<sequence length="378" mass="41357">MSTTPTDGTTDAAIDTAIDTVIIGAGQSGLATGYHLQRRGLPFVILDAADRVGDGWRHQWDSLRLYSPARYDALPGMAFPAPAWSYPGKDQVADYLESYAQHFDLPVRLRTRVRTLEADGAGGYVVRTDTGDHHCSNVVVATGTFGRTPHVPDLADRLDPSILQLHSSEYRRPGQLRDGPVLVVGASHSGSDIAYEAAATRTTILAGRDCGQIPPRLDTAKMRLLFPVLMLVWNHVLNRRTPVGRRAMPHIRHHGGPMLRVKRSDLADRGVERVTSRVEAVEDGRPVVDGTPRDVATVVWATGFRQTYDWIHLPVLGDDGWPREMRGVATDAPGLFFGGLCFQYSFTSMLLAGAGRDAGHVVDRIAARRRRTSLDAVA</sequence>
<organism evidence="2 3">
    <name type="scientific">Nocardioides dokdonensis FR1436</name>
    <dbReference type="NCBI Taxonomy" id="1300347"/>
    <lineage>
        <taxon>Bacteria</taxon>
        <taxon>Bacillati</taxon>
        <taxon>Actinomycetota</taxon>
        <taxon>Actinomycetes</taxon>
        <taxon>Propionibacteriales</taxon>
        <taxon>Nocardioidaceae</taxon>
        <taxon>Nocardioides</taxon>
    </lineage>
</organism>
<dbReference type="InterPro" id="IPR050982">
    <property type="entry name" value="Auxin_biosynth/cation_transpt"/>
</dbReference>
<dbReference type="PATRIC" id="fig|1300347.3.peg.2694"/>
<name>A0A1A9GM03_9ACTN</name>
<dbReference type="RefSeq" id="WP_068110562.1">
    <property type="nucleotide sequence ID" value="NZ_CP015079.1"/>
</dbReference>
<keyword evidence="1 2" id="KW-0560">Oxidoreductase</keyword>
<dbReference type="AlphaFoldDB" id="A0A1A9GM03"/>
<evidence type="ECO:0000256" key="1">
    <source>
        <dbReference type="ARBA" id="ARBA00023002"/>
    </source>
</evidence>
<dbReference type="GO" id="GO:0004497">
    <property type="term" value="F:monooxygenase activity"/>
    <property type="evidence" value="ECO:0007669"/>
    <property type="project" value="TreeGrafter"/>
</dbReference>
<gene>
    <name evidence="2" type="primary">czcO_3</name>
    <name evidence="2" type="ORF">I601_2700</name>
</gene>
<dbReference type="Proteomes" id="UP000077868">
    <property type="component" value="Chromosome"/>
</dbReference>
<dbReference type="InterPro" id="IPR036188">
    <property type="entry name" value="FAD/NAD-bd_sf"/>
</dbReference>
<dbReference type="Pfam" id="PF13738">
    <property type="entry name" value="Pyr_redox_3"/>
    <property type="match status" value="1"/>
</dbReference>
<evidence type="ECO:0000313" key="3">
    <source>
        <dbReference type="Proteomes" id="UP000077868"/>
    </source>
</evidence>
<dbReference type="PANTHER" id="PTHR43539:SF78">
    <property type="entry name" value="FLAVIN-CONTAINING MONOOXYGENASE"/>
    <property type="match status" value="1"/>
</dbReference>
<reference evidence="2 3" key="1">
    <citation type="submission" date="2016-03" db="EMBL/GenBank/DDBJ databases">
        <title>Complete genome sequence of a soil Actinobacterium, Nocardioides dokdonensis FR1436.</title>
        <authorList>
            <person name="Kwon S.-K."/>
            <person name="Kim K."/>
            <person name="Kim J.F."/>
        </authorList>
    </citation>
    <scope>NUCLEOTIDE SEQUENCE [LARGE SCALE GENOMIC DNA]</scope>
    <source>
        <strain evidence="2 3">FR1436</strain>
    </source>
</reference>
<dbReference type="OrthoDB" id="9808049at2"/>
<dbReference type="PANTHER" id="PTHR43539">
    <property type="entry name" value="FLAVIN-BINDING MONOOXYGENASE-LIKE PROTEIN (AFU_ORTHOLOGUE AFUA_4G09220)"/>
    <property type="match status" value="1"/>
</dbReference>
<keyword evidence="3" id="KW-1185">Reference proteome</keyword>
<dbReference type="PRINTS" id="PR00469">
    <property type="entry name" value="PNDRDTASEII"/>
</dbReference>
<evidence type="ECO:0000313" key="2">
    <source>
        <dbReference type="EMBL" id="ANH39116.1"/>
    </source>
</evidence>
<accession>A0A1A9GM03</accession>
<dbReference type="SUPFAM" id="SSF51905">
    <property type="entry name" value="FAD/NAD(P)-binding domain"/>
    <property type="match status" value="2"/>
</dbReference>
<dbReference type="KEGG" id="ndk:I601_2700"/>
<dbReference type="PRINTS" id="PR00368">
    <property type="entry name" value="FADPNR"/>
</dbReference>
<dbReference type="EC" id="1.-.-.-" evidence="2"/>
<dbReference type="STRING" id="1300347.I601_2700"/>
<proteinExistence type="predicted"/>